<dbReference type="AlphaFoldDB" id="A0AA88KX82"/>
<comment type="caution">
    <text evidence="2">The sequence shown here is derived from an EMBL/GenBank/DDBJ whole genome shotgun (WGS) entry which is preliminary data.</text>
</comment>
<reference evidence="2" key="1">
    <citation type="submission" date="2023-07" db="EMBL/GenBank/DDBJ databases">
        <title>Chromosome-level genome assembly of Artemia franciscana.</title>
        <authorList>
            <person name="Jo E."/>
        </authorList>
    </citation>
    <scope>NUCLEOTIDE SEQUENCE</scope>
    <source>
        <tissue evidence="2">Whole body</tissue>
    </source>
</reference>
<proteinExistence type="predicted"/>
<evidence type="ECO:0000256" key="1">
    <source>
        <dbReference type="SAM" id="MobiDB-lite"/>
    </source>
</evidence>
<feature type="compositionally biased region" description="Polar residues" evidence="1">
    <location>
        <begin position="8"/>
        <end position="20"/>
    </location>
</feature>
<organism evidence="2 3">
    <name type="scientific">Artemia franciscana</name>
    <name type="common">Brine shrimp</name>
    <name type="synonym">Artemia sanfranciscana</name>
    <dbReference type="NCBI Taxonomy" id="6661"/>
    <lineage>
        <taxon>Eukaryota</taxon>
        <taxon>Metazoa</taxon>
        <taxon>Ecdysozoa</taxon>
        <taxon>Arthropoda</taxon>
        <taxon>Crustacea</taxon>
        <taxon>Branchiopoda</taxon>
        <taxon>Anostraca</taxon>
        <taxon>Artemiidae</taxon>
        <taxon>Artemia</taxon>
    </lineage>
</organism>
<name>A0AA88KX82_ARTSF</name>
<accession>A0AA88KX82</accession>
<evidence type="ECO:0008006" key="4">
    <source>
        <dbReference type="Google" id="ProtNLM"/>
    </source>
</evidence>
<sequence>MTVRQIKQAGNMTPRGTTTTVAGLSEPQFRRHTPQDEEYRRSSGPMDISLSSLYPPSQPKLIQYPVQVTANSAPKRSFNASYYGKYPWLEYSVQDDYVYCCWCRHFGGTSTFPWQRYRSRPFINIGVRRWKYISNVLEQHTRSDRHKDSAVSWTKFKAIQTKKMQPIASVLMTDRDNEVKENREHVKALLKVTAQLG</sequence>
<dbReference type="Proteomes" id="UP001187531">
    <property type="component" value="Unassembled WGS sequence"/>
</dbReference>
<evidence type="ECO:0000313" key="3">
    <source>
        <dbReference type="Proteomes" id="UP001187531"/>
    </source>
</evidence>
<evidence type="ECO:0000313" key="2">
    <source>
        <dbReference type="EMBL" id="KAK2707517.1"/>
    </source>
</evidence>
<keyword evidence="3" id="KW-1185">Reference proteome</keyword>
<gene>
    <name evidence="2" type="ORF">QYM36_015281</name>
</gene>
<feature type="region of interest" description="Disordered" evidence="1">
    <location>
        <begin position="1"/>
        <end position="20"/>
    </location>
</feature>
<dbReference type="EMBL" id="JAVRJZ010000019">
    <property type="protein sequence ID" value="KAK2707517.1"/>
    <property type="molecule type" value="Genomic_DNA"/>
</dbReference>
<protein>
    <recommendedName>
        <fullName evidence="4">TTF-type domain-containing protein</fullName>
    </recommendedName>
</protein>